<accession>A0A9K3DHJ3</accession>
<protein>
    <submittedName>
        <fullName evidence="1">Uncharacterized protein</fullName>
    </submittedName>
</protein>
<dbReference type="Gramene" id="mRNA:HanXRQr2_Chr17g0795201">
    <property type="protein sequence ID" value="CDS:HanXRQr2_Chr17g0795201.1"/>
    <property type="gene ID" value="HanXRQr2_Chr17g0795201"/>
</dbReference>
<organism evidence="1 2">
    <name type="scientific">Helianthus annuus</name>
    <name type="common">Common sunflower</name>
    <dbReference type="NCBI Taxonomy" id="4232"/>
    <lineage>
        <taxon>Eukaryota</taxon>
        <taxon>Viridiplantae</taxon>
        <taxon>Streptophyta</taxon>
        <taxon>Embryophyta</taxon>
        <taxon>Tracheophyta</taxon>
        <taxon>Spermatophyta</taxon>
        <taxon>Magnoliopsida</taxon>
        <taxon>eudicotyledons</taxon>
        <taxon>Gunneridae</taxon>
        <taxon>Pentapetalae</taxon>
        <taxon>asterids</taxon>
        <taxon>campanulids</taxon>
        <taxon>Asterales</taxon>
        <taxon>Asteraceae</taxon>
        <taxon>Asteroideae</taxon>
        <taxon>Heliantheae alliance</taxon>
        <taxon>Heliantheae</taxon>
        <taxon>Helianthus</taxon>
    </lineage>
</organism>
<proteinExistence type="predicted"/>
<reference evidence="1" key="1">
    <citation type="journal article" date="2017" name="Nature">
        <title>The sunflower genome provides insights into oil metabolism, flowering and Asterid evolution.</title>
        <authorList>
            <person name="Badouin H."/>
            <person name="Gouzy J."/>
            <person name="Grassa C.J."/>
            <person name="Murat F."/>
            <person name="Staton S.E."/>
            <person name="Cottret L."/>
            <person name="Lelandais-Briere C."/>
            <person name="Owens G.L."/>
            <person name="Carrere S."/>
            <person name="Mayjonade B."/>
            <person name="Legrand L."/>
            <person name="Gill N."/>
            <person name="Kane N.C."/>
            <person name="Bowers J.E."/>
            <person name="Hubner S."/>
            <person name="Bellec A."/>
            <person name="Berard A."/>
            <person name="Berges H."/>
            <person name="Blanchet N."/>
            <person name="Boniface M.C."/>
            <person name="Brunel D."/>
            <person name="Catrice O."/>
            <person name="Chaidir N."/>
            <person name="Claudel C."/>
            <person name="Donnadieu C."/>
            <person name="Faraut T."/>
            <person name="Fievet G."/>
            <person name="Helmstetter N."/>
            <person name="King M."/>
            <person name="Knapp S.J."/>
            <person name="Lai Z."/>
            <person name="Le Paslier M.C."/>
            <person name="Lippi Y."/>
            <person name="Lorenzon L."/>
            <person name="Mandel J.R."/>
            <person name="Marage G."/>
            <person name="Marchand G."/>
            <person name="Marquand E."/>
            <person name="Bret-Mestries E."/>
            <person name="Morien E."/>
            <person name="Nambeesan S."/>
            <person name="Nguyen T."/>
            <person name="Pegot-Espagnet P."/>
            <person name="Pouilly N."/>
            <person name="Raftis F."/>
            <person name="Sallet E."/>
            <person name="Schiex T."/>
            <person name="Thomas J."/>
            <person name="Vandecasteele C."/>
            <person name="Vares D."/>
            <person name="Vear F."/>
            <person name="Vautrin S."/>
            <person name="Crespi M."/>
            <person name="Mangin B."/>
            <person name="Burke J.M."/>
            <person name="Salse J."/>
            <person name="Munos S."/>
            <person name="Vincourt P."/>
            <person name="Rieseberg L.H."/>
            <person name="Langlade N.B."/>
        </authorList>
    </citation>
    <scope>NUCLEOTIDE SEQUENCE</scope>
    <source>
        <tissue evidence="1">Leaves</tissue>
    </source>
</reference>
<reference evidence="1" key="2">
    <citation type="submission" date="2020-06" db="EMBL/GenBank/DDBJ databases">
        <title>Helianthus annuus Genome sequencing and assembly Release 2.</title>
        <authorList>
            <person name="Gouzy J."/>
            <person name="Langlade N."/>
            <person name="Munos S."/>
        </authorList>
    </citation>
    <scope>NUCLEOTIDE SEQUENCE</scope>
    <source>
        <tissue evidence="1">Leaves</tissue>
    </source>
</reference>
<dbReference type="Proteomes" id="UP000215914">
    <property type="component" value="Unassembled WGS sequence"/>
</dbReference>
<comment type="caution">
    <text evidence="1">The sequence shown here is derived from an EMBL/GenBank/DDBJ whole genome shotgun (WGS) entry which is preliminary data.</text>
</comment>
<name>A0A9K3DHJ3_HELAN</name>
<sequence>MSMWYQLPIPYRYRPVPIPYRLYSVSVSLLRFTIFSGSGFSGLLPVFFDNTELVPISHLFLFPTHNSSRVVNFNLELECKSSHYQSKSNSKFS</sequence>
<dbReference type="EMBL" id="MNCJ02000332">
    <property type="protein sequence ID" value="KAF5754789.1"/>
    <property type="molecule type" value="Genomic_DNA"/>
</dbReference>
<evidence type="ECO:0000313" key="2">
    <source>
        <dbReference type="Proteomes" id="UP000215914"/>
    </source>
</evidence>
<evidence type="ECO:0000313" key="1">
    <source>
        <dbReference type="EMBL" id="KAF5754789.1"/>
    </source>
</evidence>
<keyword evidence="2" id="KW-1185">Reference proteome</keyword>
<gene>
    <name evidence="1" type="ORF">HanXRQr2_Chr17g0795201</name>
</gene>
<dbReference type="AlphaFoldDB" id="A0A9K3DHJ3"/>